<protein>
    <submittedName>
        <fullName evidence="1">Uncharacterized protein</fullName>
    </submittedName>
</protein>
<evidence type="ECO:0000313" key="2">
    <source>
        <dbReference type="Proteomes" id="UP001219525"/>
    </source>
</evidence>
<feature type="non-terminal residue" evidence="1">
    <location>
        <position position="215"/>
    </location>
</feature>
<comment type="caution">
    <text evidence="1">The sequence shown here is derived from an EMBL/GenBank/DDBJ whole genome shotgun (WGS) entry which is preliminary data.</text>
</comment>
<accession>A0AAD6US45</accession>
<keyword evidence="2" id="KW-1185">Reference proteome</keyword>
<organism evidence="1 2">
    <name type="scientific">Mycena pura</name>
    <dbReference type="NCBI Taxonomy" id="153505"/>
    <lineage>
        <taxon>Eukaryota</taxon>
        <taxon>Fungi</taxon>
        <taxon>Dikarya</taxon>
        <taxon>Basidiomycota</taxon>
        <taxon>Agaricomycotina</taxon>
        <taxon>Agaricomycetes</taxon>
        <taxon>Agaricomycetidae</taxon>
        <taxon>Agaricales</taxon>
        <taxon>Marasmiineae</taxon>
        <taxon>Mycenaceae</taxon>
        <taxon>Mycena</taxon>
    </lineage>
</organism>
<reference evidence="1" key="1">
    <citation type="submission" date="2023-03" db="EMBL/GenBank/DDBJ databases">
        <title>Massive genome expansion in bonnet fungi (Mycena s.s.) driven by repeated elements and novel gene families across ecological guilds.</title>
        <authorList>
            <consortium name="Lawrence Berkeley National Laboratory"/>
            <person name="Harder C.B."/>
            <person name="Miyauchi S."/>
            <person name="Viragh M."/>
            <person name="Kuo A."/>
            <person name="Thoen E."/>
            <person name="Andreopoulos B."/>
            <person name="Lu D."/>
            <person name="Skrede I."/>
            <person name="Drula E."/>
            <person name="Henrissat B."/>
            <person name="Morin E."/>
            <person name="Kohler A."/>
            <person name="Barry K."/>
            <person name="LaButti K."/>
            <person name="Morin E."/>
            <person name="Salamov A."/>
            <person name="Lipzen A."/>
            <person name="Mereny Z."/>
            <person name="Hegedus B."/>
            <person name="Baldrian P."/>
            <person name="Stursova M."/>
            <person name="Weitz H."/>
            <person name="Taylor A."/>
            <person name="Grigoriev I.V."/>
            <person name="Nagy L.G."/>
            <person name="Martin F."/>
            <person name="Kauserud H."/>
        </authorList>
    </citation>
    <scope>NUCLEOTIDE SEQUENCE</scope>
    <source>
        <strain evidence="1">9144</strain>
    </source>
</reference>
<proteinExistence type="predicted"/>
<dbReference type="AlphaFoldDB" id="A0AAD6US45"/>
<name>A0AAD6US45_9AGAR</name>
<dbReference type="EMBL" id="JARJCW010000120">
    <property type="protein sequence ID" value="KAJ7192391.1"/>
    <property type="molecule type" value="Genomic_DNA"/>
</dbReference>
<sequence length="215" mass="23637">MQRLLRTTYTPCQHVDTHLRSLHLRCQRARSPCRNCGTPSSTFSRTLRRSSDRALASVARSRLAHRRTSSARSQSHTMYSTVTFTQMKPARSYGHTASAALSTRCTQPPTSFRASAVYCSRAATQNSLSRSHASSGPTCTPSPCVVSRTRGTFWNASGPCSACRLFGTRTWRSIPVATRRTFGPSSHTCLQSSGLSICRSATQARGRDHPRHSLS</sequence>
<gene>
    <name evidence="1" type="ORF">GGX14DRAFT_480046</name>
</gene>
<evidence type="ECO:0000313" key="1">
    <source>
        <dbReference type="EMBL" id="KAJ7192391.1"/>
    </source>
</evidence>
<dbReference type="Proteomes" id="UP001219525">
    <property type="component" value="Unassembled WGS sequence"/>
</dbReference>